<dbReference type="SUPFAM" id="SSF46689">
    <property type="entry name" value="Homeodomain-like"/>
    <property type="match status" value="1"/>
</dbReference>
<comment type="caution">
    <text evidence="3">The sequence shown here is derived from an EMBL/GenBank/DDBJ whole genome shotgun (WGS) entry which is preliminary data.</text>
</comment>
<dbReference type="AlphaFoldDB" id="A0A9W8MV30"/>
<name>A0A9W8MV30_9AGAR</name>
<feature type="domain" description="Tc1-like transposase DDE" evidence="2">
    <location>
        <begin position="252"/>
        <end position="311"/>
    </location>
</feature>
<dbReference type="Gene3D" id="3.30.420.10">
    <property type="entry name" value="Ribonuclease H-like superfamily/Ribonuclease H"/>
    <property type="match status" value="1"/>
</dbReference>
<dbReference type="GO" id="GO:0003677">
    <property type="term" value="F:DNA binding"/>
    <property type="evidence" value="ECO:0007669"/>
    <property type="project" value="InterPro"/>
</dbReference>
<dbReference type="GO" id="GO:0006313">
    <property type="term" value="P:DNA transposition"/>
    <property type="evidence" value="ECO:0007669"/>
    <property type="project" value="InterPro"/>
</dbReference>
<protein>
    <recommendedName>
        <fullName evidence="5">Transposase</fullName>
    </recommendedName>
</protein>
<dbReference type="Proteomes" id="UP001148786">
    <property type="component" value="Unassembled WGS sequence"/>
</dbReference>
<accession>A0A9W8MV30</accession>
<evidence type="ECO:0000259" key="2">
    <source>
        <dbReference type="Pfam" id="PF13358"/>
    </source>
</evidence>
<evidence type="ECO:0000313" key="3">
    <source>
        <dbReference type="EMBL" id="KAJ3509185.1"/>
    </source>
</evidence>
<feature type="domain" description="Transposase Tc1-like" evidence="1">
    <location>
        <begin position="74"/>
        <end position="140"/>
    </location>
</feature>
<dbReference type="EMBL" id="JANKHO010000497">
    <property type="protein sequence ID" value="KAJ3509185.1"/>
    <property type="molecule type" value="Genomic_DNA"/>
</dbReference>
<dbReference type="InterPro" id="IPR052338">
    <property type="entry name" value="Transposase_5"/>
</dbReference>
<dbReference type="InterPro" id="IPR038717">
    <property type="entry name" value="Tc1-like_DDE_dom"/>
</dbReference>
<dbReference type="PANTHER" id="PTHR23022">
    <property type="entry name" value="TRANSPOSABLE ELEMENT-RELATED"/>
    <property type="match status" value="1"/>
</dbReference>
<dbReference type="InterPro" id="IPR002492">
    <property type="entry name" value="Transposase_Tc1-like"/>
</dbReference>
<dbReference type="OrthoDB" id="2431447at2759"/>
<evidence type="ECO:0000313" key="4">
    <source>
        <dbReference type="Proteomes" id="UP001148786"/>
    </source>
</evidence>
<dbReference type="Pfam" id="PF13358">
    <property type="entry name" value="DDE_3"/>
    <property type="match status" value="1"/>
</dbReference>
<gene>
    <name evidence="3" type="ORF">NLJ89_g5358</name>
</gene>
<dbReference type="PANTHER" id="PTHR23022:SF135">
    <property type="entry name" value="SI:DKEY-77F5.3"/>
    <property type="match status" value="1"/>
</dbReference>
<evidence type="ECO:0008006" key="5">
    <source>
        <dbReference type="Google" id="ProtNLM"/>
    </source>
</evidence>
<evidence type="ECO:0000259" key="1">
    <source>
        <dbReference type="Pfam" id="PF01498"/>
    </source>
</evidence>
<sequence length="351" mass="40470">MTPPKTSRHEIDMATRNRIVGYAQATGNAAAAGRKENVNERTAQLIYKHYLQTGNTSDEPRSGRPSKLNDYDIRQLIREVRKYRRTPLTQITNQLATEVSVSTVRRTLAAEGYHRRVARKVPYLSPFHKCQRLAWARIHRTFRPADWKCTMFSDECYVYLGDNHGRIYVTRRPDEWLLEECLVPTFKQSTVRVMVWGCIMEGRKGPLVVLEYPGGKGGGLNSNRYREQVLEPVLLNFYHLMNQERRVVRFQQDGAPSHRSKATKKWFADHGIPLAPHPSSSPDLNPIEPIWHVLKTILRRLEHPPTTVETLRAAVFRAWEEIPLETINRHIGNMGHRVEAVLAARGGHTRF</sequence>
<reference evidence="3" key="1">
    <citation type="submission" date="2022-07" db="EMBL/GenBank/DDBJ databases">
        <title>Genome Sequence of Agrocybe chaxingu.</title>
        <authorList>
            <person name="Buettner E."/>
        </authorList>
    </citation>
    <scope>NUCLEOTIDE SEQUENCE</scope>
    <source>
        <strain evidence="3">MP-N11</strain>
    </source>
</reference>
<organism evidence="3 4">
    <name type="scientific">Agrocybe chaxingu</name>
    <dbReference type="NCBI Taxonomy" id="84603"/>
    <lineage>
        <taxon>Eukaryota</taxon>
        <taxon>Fungi</taxon>
        <taxon>Dikarya</taxon>
        <taxon>Basidiomycota</taxon>
        <taxon>Agaricomycotina</taxon>
        <taxon>Agaricomycetes</taxon>
        <taxon>Agaricomycetidae</taxon>
        <taxon>Agaricales</taxon>
        <taxon>Agaricineae</taxon>
        <taxon>Strophariaceae</taxon>
        <taxon>Agrocybe</taxon>
    </lineage>
</organism>
<dbReference type="Pfam" id="PF01498">
    <property type="entry name" value="HTH_Tnp_Tc3_2"/>
    <property type="match status" value="1"/>
</dbReference>
<dbReference type="GO" id="GO:0015074">
    <property type="term" value="P:DNA integration"/>
    <property type="evidence" value="ECO:0007669"/>
    <property type="project" value="InterPro"/>
</dbReference>
<keyword evidence="4" id="KW-1185">Reference proteome</keyword>
<proteinExistence type="predicted"/>
<dbReference type="InterPro" id="IPR036397">
    <property type="entry name" value="RNaseH_sf"/>
</dbReference>
<dbReference type="InterPro" id="IPR009057">
    <property type="entry name" value="Homeodomain-like_sf"/>
</dbReference>